<evidence type="ECO:0000256" key="7">
    <source>
        <dbReference type="ARBA" id="ARBA00022842"/>
    </source>
</evidence>
<evidence type="ECO:0000256" key="2">
    <source>
        <dbReference type="ARBA" id="ARBA00009959"/>
    </source>
</evidence>
<name>C0BZ40_9FIRM</name>
<comment type="function">
    <text evidence="9">CRISPR (clustered regularly interspaced short palindromic repeat), is an adaptive immune system that provides protection against mobile genetic elements (viruses, transposable elements and conjugative plasmids). CRISPR clusters contain sequences complementary to antecedent mobile elements and target invading nucleic acids. CRISPR clusters are transcribed and processed into CRISPR RNA (crRNA). Functions as a ssRNA-specific endoribonuclease. Involved in the integration of spacer DNA into the CRISPR cassette.</text>
</comment>
<feature type="binding site" evidence="9">
    <location>
        <position position="14"/>
    </location>
    <ligand>
        <name>Mg(2+)</name>
        <dbReference type="ChEBI" id="CHEBI:18420"/>
        <note>catalytic</note>
    </ligand>
</feature>
<keyword evidence="6 9" id="KW-0378">Hydrolase</keyword>
<dbReference type="PANTHER" id="PTHR34405:SF3">
    <property type="entry name" value="CRISPR-ASSOCIATED ENDORIBONUCLEASE CAS2 3"/>
    <property type="match status" value="1"/>
</dbReference>
<dbReference type="PIRSF" id="PIRSF032582">
    <property type="entry name" value="Cas2"/>
    <property type="match status" value="1"/>
</dbReference>
<proteinExistence type="inferred from homology"/>
<dbReference type="HAMAP" id="MF_01471">
    <property type="entry name" value="Cas2"/>
    <property type="match status" value="1"/>
</dbReference>
<dbReference type="EMBL" id="ABYI02000018">
    <property type="protein sequence ID" value="EEG75118.1"/>
    <property type="molecule type" value="Genomic_DNA"/>
</dbReference>
<evidence type="ECO:0000256" key="10">
    <source>
        <dbReference type="PIRNR" id="PIRNR032582"/>
    </source>
</evidence>
<dbReference type="eggNOG" id="COG1343">
    <property type="taxonomic scope" value="Bacteria"/>
</dbReference>
<dbReference type="GO" id="GO:0051607">
    <property type="term" value="P:defense response to virus"/>
    <property type="evidence" value="ECO:0007669"/>
    <property type="project" value="UniProtKB-UniRule"/>
</dbReference>
<comment type="caution">
    <text evidence="11">The sequence shown here is derived from an EMBL/GenBank/DDBJ whole genome shotgun (WGS) entry which is preliminary data.</text>
</comment>
<evidence type="ECO:0000256" key="9">
    <source>
        <dbReference type="HAMAP-Rule" id="MF_01471"/>
    </source>
</evidence>
<comment type="subunit">
    <text evidence="9">Homodimer, forms a heterotetramer with a Cas1 homodimer.</text>
</comment>
<keyword evidence="7 9" id="KW-0460">Magnesium</keyword>
<comment type="cofactor">
    <cofactor evidence="1 9">
        <name>Mg(2+)</name>
        <dbReference type="ChEBI" id="CHEBI:18420"/>
    </cofactor>
</comment>
<organism evidence="11 12">
    <name type="scientific">[Clostridium] hylemonae DSM 15053</name>
    <dbReference type="NCBI Taxonomy" id="553973"/>
    <lineage>
        <taxon>Bacteria</taxon>
        <taxon>Bacillati</taxon>
        <taxon>Bacillota</taxon>
        <taxon>Clostridia</taxon>
        <taxon>Lachnospirales</taxon>
        <taxon>Lachnospiraceae</taxon>
    </lineage>
</organism>
<dbReference type="HOGENOM" id="CLU_161124_3_1_9"/>
<keyword evidence="3 9" id="KW-0540">Nuclease</keyword>
<dbReference type="Pfam" id="PF09827">
    <property type="entry name" value="CRISPR_Cas2"/>
    <property type="match status" value="1"/>
</dbReference>
<keyword evidence="8 9" id="KW-0051">Antiviral defense</keyword>
<dbReference type="CDD" id="cd09725">
    <property type="entry name" value="Cas2_I_II_III"/>
    <property type="match status" value="1"/>
</dbReference>
<reference evidence="11" key="1">
    <citation type="submission" date="2009-02" db="EMBL/GenBank/DDBJ databases">
        <authorList>
            <person name="Fulton L."/>
            <person name="Clifton S."/>
            <person name="Fulton B."/>
            <person name="Xu J."/>
            <person name="Minx P."/>
            <person name="Pepin K.H."/>
            <person name="Johnson M."/>
            <person name="Bhonagiri V."/>
            <person name="Nash W.E."/>
            <person name="Mardis E.R."/>
            <person name="Wilson R.K."/>
        </authorList>
    </citation>
    <scope>NUCLEOTIDE SEQUENCE [LARGE SCALE GENOMIC DNA]</scope>
    <source>
        <strain evidence="11">DSM 15053</strain>
    </source>
</reference>
<keyword evidence="12" id="KW-1185">Reference proteome</keyword>
<dbReference type="GO" id="GO:0004521">
    <property type="term" value="F:RNA endonuclease activity"/>
    <property type="evidence" value="ECO:0007669"/>
    <property type="project" value="UniProtKB-UniRule"/>
</dbReference>
<evidence type="ECO:0000256" key="3">
    <source>
        <dbReference type="ARBA" id="ARBA00022722"/>
    </source>
</evidence>
<dbReference type="AlphaFoldDB" id="C0BZ40"/>
<reference evidence="11" key="2">
    <citation type="submission" date="2013-06" db="EMBL/GenBank/DDBJ databases">
        <title>Draft genome sequence of Clostridium hylemonae (DSM 15053).</title>
        <authorList>
            <person name="Sudarsanam P."/>
            <person name="Ley R."/>
            <person name="Guruge J."/>
            <person name="Turnbaugh P.J."/>
            <person name="Mahowald M."/>
            <person name="Liep D."/>
            <person name="Gordon J."/>
        </authorList>
    </citation>
    <scope>NUCLEOTIDE SEQUENCE</scope>
    <source>
        <strain evidence="11">DSM 15053</strain>
    </source>
</reference>
<dbReference type="InterPro" id="IPR019199">
    <property type="entry name" value="Virulence_VapD/CRISPR_Cas2"/>
</dbReference>
<dbReference type="GO" id="GO:0046872">
    <property type="term" value="F:metal ion binding"/>
    <property type="evidence" value="ECO:0007669"/>
    <property type="project" value="UniProtKB-UniRule"/>
</dbReference>
<evidence type="ECO:0000256" key="1">
    <source>
        <dbReference type="ARBA" id="ARBA00001946"/>
    </source>
</evidence>
<dbReference type="Proteomes" id="UP000004893">
    <property type="component" value="Unassembled WGS sequence"/>
</dbReference>
<evidence type="ECO:0000313" key="12">
    <source>
        <dbReference type="Proteomes" id="UP000004893"/>
    </source>
</evidence>
<dbReference type="GO" id="GO:0016787">
    <property type="term" value="F:hydrolase activity"/>
    <property type="evidence" value="ECO:0007669"/>
    <property type="project" value="UniProtKB-KW"/>
</dbReference>
<evidence type="ECO:0000256" key="6">
    <source>
        <dbReference type="ARBA" id="ARBA00022801"/>
    </source>
</evidence>
<dbReference type="PANTHER" id="PTHR34405">
    <property type="entry name" value="CRISPR-ASSOCIATED ENDORIBONUCLEASE CAS2"/>
    <property type="match status" value="1"/>
</dbReference>
<protein>
    <recommendedName>
        <fullName evidence="9">CRISPR-associated endoribonuclease Cas2</fullName>
        <ecNumber evidence="9">3.1.-.-</ecNumber>
    </recommendedName>
</protein>
<evidence type="ECO:0000313" key="11">
    <source>
        <dbReference type="EMBL" id="EEG75118.1"/>
    </source>
</evidence>
<accession>C0BZ40</accession>
<comment type="similarity">
    <text evidence="2 9 10">Belongs to the CRISPR-associated endoribonuclease Cas2 protein family.</text>
</comment>
<dbReference type="SUPFAM" id="SSF143430">
    <property type="entry name" value="TTP0101/SSO1404-like"/>
    <property type="match status" value="1"/>
</dbReference>
<dbReference type="InterPro" id="IPR021127">
    <property type="entry name" value="CRISPR_associated_Cas2"/>
</dbReference>
<gene>
    <name evidence="9" type="primary">cas2</name>
    <name evidence="11" type="ORF">CLOHYLEM_05079</name>
</gene>
<dbReference type="NCBIfam" id="TIGR01573">
    <property type="entry name" value="cas2"/>
    <property type="match status" value="1"/>
</dbReference>
<dbReference type="Gene3D" id="3.30.70.240">
    <property type="match status" value="1"/>
</dbReference>
<evidence type="ECO:0000256" key="8">
    <source>
        <dbReference type="ARBA" id="ARBA00023118"/>
    </source>
</evidence>
<evidence type="ECO:0000256" key="4">
    <source>
        <dbReference type="ARBA" id="ARBA00022723"/>
    </source>
</evidence>
<dbReference type="EC" id="3.1.-.-" evidence="9"/>
<keyword evidence="4 9" id="KW-0479">Metal-binding</keyword>
<dbReference type="STRING" id="553973.CLOHYLEM_05079"/>
<keyword evidence="5 9" id="KW-0255">Endonuclease</keyword>
<dbReference type="GO" id="GO:0043571">
    <property type="term" value="P:maintenance of CRISPR repeat elements"/>
    <property type="evidence" value="ECO:0007669"/>
    <property type="project" value="UniProtKB-UniRule"/>
</dbReference>
<sequence>MEVGEKMLVLITYDVNTETEAGKRRLRKVAKQCVNYGQRVQNSVFECNLDAAKYRQVKAILEDIVDKSKDSLRFYNLGDKYKNKVEHIGAKKSFDVTDTLIF</sequence>
<evidence type="ECO:0000256" key="5">
    <source>
        <dbReference type="ARBA" id="ARBA00022759"/>
    </source>
</evidence>